<keyword evidence="4" id="KW-0408">Iron</keyword>
<dbReference type="EMBL" id="CAFBPW010000237">
    <property type="protein sequence ID" value="CAB5039141.1"/>
    <property type="molecule type" value="Genomic_DNA"/>
</dbReference>
<dbReference type="EMBL" id="CAFBQW010000252">
    <property type="protein sequence ID" value="CAB5068966.1"/>
    <property type="molecule type" value="Genomic_DNA"/>
</dbReference>
<gene>
    <name evidence="6" type="ORF">UFOPK2582_01385</name>
    <name evidence="7" type="ORF">UFOPK3914_00440</name>
    <name evidence="8" type="ORF">UFOPK4173_01641</name>
    <name evidence="9" type="ORF">UFOPK4354_01737</name>
</gene>
<dbReference type="EMBL" id="CAFBOG010000026">
    <property type="protein sequence ID" value="CAB4971494.1"/>
    <property type="molecule type" value="Genomic_DNA"/>
</dbReference>
<reference evidence="6" key="1">
    <citation type="submission" date="2020-05" db="EMBL/GenBank/DDBJ databases">
        <authorList>
            <person name="Chiriac C."/>
            <person name="Salcher M."/>
            <person name="Ghai R."/>
            <person name="Kavagutti S V."/>
        </authorList>
    </citation>
    <scope>NUCLEOTIDE SEQUENCE</scope>
</reference>
<evidence type="ECO:0000256" key="3">
    <source>
        <dbReference type="ARBA" id="ARBA00022982"/>
    </source>
</evidence>
<keyword evidence="2" id="KW-0479">Metal-binding</keyword>
<dbReference type="Pfam" id="PF13459">
    <property type="entry name" value="Fer4_15"/>
    <property type="match status" value="1"/>
</dbReference>
<proteinExistence type="predicted"/>
<evidence type="ECO:0000313" key="8">
    <source>
        <dbReference type="EMBL" id="CAB5039141.1"/>
    </source>
</evidence>
<evidence type="ECO:0000256" key="4">
    <source>
        <dbReference type="ARBA" id="ARBA00023004"/>
    </source>
</evidence>
<dbReference type="InterPro" id="IPR051269">
    <property type="entry name" value="Fe-S_cluster_ET"/>
</dbReference>
<organism evidence="6">
    <name type="scientific">freshwater metagenome</name>
    <dbReference type="NCBI Taxonomy" id="449393"/>
    <lineage>
        <taxon>unclassified sequences</taxon>
        <taxon>metagenomes</taxon>
        <taxon>ecological metagenomes</taxon>
    </lineage>
</organism>
<sequence length="68" mass="7386">MSRMRILLDLDACTGHGRCYSLAPKVFGSDDLGHCELLLAEPPEELRESARRAVATCPEGALTIQETA</sequence>
<dbReference type="GO" id="GO:0051536">
    <property type="term" value="F:iron-sulfur cluster binding"/>
    <property type="evidence" value="ECO:0007669"/>
    <property type="project" value="UniProtKB-KW"/>
</dbReference>
<dbReference type="PANTHER" id="PTHR36923:SF3">
    <property type="entry name" value="FERREDOXIN"/>
    <property type="match status" value="1"/>
</dbReference>
<name>A0A6J6QGY3_9ZZZZ</name>
<evidence type="ECO:0000256" key="2">
    <source>
        <dbReference type="ARBA" id="ARBA00022723"/>
    </source>
</evidence>
<dbReference type="PANTHER" id="PTHR36923">
    <property type="entry name" value="FERREDOXIN"/>
    <property type="match status" value="1"/>
</dbReference>
<evidence type="ECO:0000313" key="9">
    <source>
        <dbReference type="EMBL" id="CAB5068966.1"/>
    </source>
</evidence>
<evidence type="ECO:0000256" key="1">
    <source>
        <dbReference type="ARBA" id="ARBA00022448"/>
    </source>
</evidence>
<evidence type="ECO:0000313" key="6">
    <source>
        <dbReference type="EMBL" id="CAB4710149.1"/>
    </source>
</evidence>
<protein>
    <submittedName>
        <fullName evidence="6">Unannotated protein</fullName>
    </submittedName>
</protein>
<dbReference type="SUPFAM" id="SSF54862">
    <property type="entry name" value="4Fe-4S ferredoxins"/>
    <property type="match status" value="1"/>
</dbReference>
<accession>A0A6J6QGY3</accession>
<dbReference type="GO" id="GO:0046872">
    <property type="term" value="F:metal ion binding"/>
    <property type="evidence" value="ECO:0007669"/>
    <property type="project" value="UniProtKB-KW"/>
</dbReference>
<keyword evidence="3" id="KW-0249">Electron transport</keyword>
<dbReference type="EMBL" id="CAEZXS010000197">
    <property type="protein sequence ID" value="CAB4710149.1"/>
    <property type="molecule type" value="Genomic_DNA"/>
</dbReference>
<dbReference type="Gene3D" id="3.30.70.20">
    <property type="match status" value="1"/>
</dbReference>
<keyword evidence="1" id="KW-0813">Transport</keyword>
<evidence type="ECO:0000313" key="7">
    <source>
        <dbReference type="EMBL" id="CAB4971494.1"/>
    </source>
</evidence>
<dbReference type="AlphaFoldDB" id="A0A6J6QGY3"/>
<evidence type="ECO:0000256" key="5">
    <source>
        <dbReference type="ARBA" id="ARBA00023014"/>
    </source>
</evidence>
<keyword evidence="5" id="KW-0411">Iron-sulfur</keyword>